<organism evidence="2 3">
    <name type="scientific">Flavobacterium arundinis</name>
    <dbReference type="NCBI Taxonomy" id="3139143"/>
    <lineage>
        <taxon>Bacteria</taxon>
        <taxon>Pseudomonadati</taxon>
        <taxon>Bacteroidota</taxon>
        <taxon>Flavobacteriia</taxon>
        <taxon>Flavobacteriales</taxon>
        <taxon>Flavobacteriaceae</taxon>
        <taxon>Flavobacterium</taxon>
    </lineage>
</organism>
<feature type="signal peptide" evidence="1">
    <location>
        <begin position="1"/>
        <end position="20"/>
    </location>
</feature>
<dbReference type="RefSeq" id="WP_341698580.1">
    <property type="nucleotide sequence ID" value="NZ_JBBYHR010000013.1"/>
</dbReference>
<accession>A0ABU9I1J2</accession>
<reference evidence="2 3" key="1">
    <citation type="submission" date="2024-04" db="EMBL/GenBank/DDBJ databases">
        <title>Flavobacterium sp. DGU11 16S ribosomal RNA gene Genome sequencing and assembly.</title>
        <authorList>
            <person name="Park S."/>
        </authorList>
    </citation>
    <scope>NUCLEOTIDE SEQUENCE [LARGE SCALE GENOMIC DNA]</scope>
    <source>
        <strain evidence="2 3">DGU11</strain>
    </source>
</reference>
<dbReference type="Proteomes" id="UP001464555">
    <property type="component" value="Unassembled WGS sequence"/>
</dbReference>
<feature type="chain" id="PRO_5045806266" evidence="1">
    <location>
        <begin position="21"/>
        <end position="181"/>
    </location>
</feature>
<protein>
    <submittedName>
        <fullName evidence="2">DUF6252 family protein</fullName>
    </submittedName>
</protein>
<keyword evidence="3" id="KW-1185">Reference proteome</keyword>
<dbReference type="Pfam" id="PF19765">
    <property type="entry name" value="DUF6252"/>
    <property type="match status" value="1"/>
</dbReference>
<sequence length="181" mass="19775">MKILKFTCLSLLVFALNSCSDDDSSSTSNNNNTPQYAMTAKINGTLYNMNAPFGGNNATQGGFSAYPDSTHLHLKGWPINMGLGAMQVSIYIDRNNLTPGTYPVNSEINPEATNDIDFIDNTNDEFEDTVSGTITITEVNTNAKTIKGTFAFKTSDDQSVASPVINYDITEGTFNYDYDQE</sequence>
<evidence type="ECO:0000313" key="3">
    <source>
        <dbReference type="Proteomes" id="UP001464555"/>
    </source>
</evidence>
<keyword evidence="1" id="KW-0732">Signal</keyword>
<dbReference type="InterPro" id="IPR046219">
    <property type="entry name" value="DUF6252"/>
</dbReference>
<evidence type="ECO:0000313" key="2">
    <source>
        <dbReference type="EMBL" id="MEL1246285.1"/>
    </source>
</evidence>
<gene>
    <name evidence="2" type="ORF">AAEO56_18570</name>
</gene>
<comment type="caution">
    <text evidence="2">The sequence shown here is derived from an EMBL/GenBank/DDBJ whole genome shotgun (WGS) entry which is preliminary data.</text>
</comment>
<proteinExistence type="predicted"/>
<name>A0ABU9I1J2_9FLAO</name>
<dbReference type="EMBL" id="JBBYHR010000013">
    <property type="protein sequence ID" value="MEL1246285.1"/>
    <property type="molecule type" value="Genomic_DNA"/>
</dbReference>
<evidence type="ECO:0000256" key="1">
    <source>
        <dbReference type="SAM" id="SignalP"/>
    </source>
</evidence>